<dbReference type="Gene3D" id="1.10.3470.10">
    <property type="entry name" value="ABC transporter involved in vitamin B12 uptake, BtuC"/>
    <property type="match status" value="2"/>
</dbReference>
<keyword evidence="10" id="KW-1185">Reference proteome</keyword>
<feature type="transmembrane region" description="Helical" evidence="8">
    <location>
        <begin position="113"/>
        <end position="134"/>
    </location>
</feature>
<comment type="similarity">
    <text evidence="2">Belongs to the binding-protein-dependent transport system permease family. FecCD subfamily.</text>
</comment>
<feature type="transmembrane region" description="Helical" evidence="8">
    <location>
        <begin position="55"/>
        <end position="75"/>
    </location>
</feature>
<accession>A0A1B7K2A7</accession>
<dbReference type="PANTHER" id="PTHR30472">
    <property type="entry name" value="FERRIC ENTEROBACTIN TRANSPORT SYSTEM PERMEASE PROTEIN"/>
    <property type="match status" value="1"/>
</dbReference>
<evidence type="ECO:0000256" key="4">
    <source>
        <dbReference type="ARBA" id="ARBA00022475"/>
    </source>
</evidence>
<evidence type="ECO:0000313" key="9">
    <source>
        <dbReference type="EMBL" id="OAT54287.1"/>
    </source>
</evidence>
<keyword evidence="4" id="KW-1003">Cell membrane</keyword>
<dbReference type="InterPro" id="IPR037294">
    <property type="entry name" value="ABC_BtuC-like"/>
</dbReference>
<feature type="transmembrane region" description="Helical" evidence="8">
    <location>
        <begin position="141"/>
        <end position="164"/>
    </location>
</feature>
<dbReference type="Pfam" id="PF01032">
    <property type="entry name" value="FecCD"/>
    <property type="match status" value="2"/>
</dbReference>
<feature type="transmembrane region" description="Helical" evidence="8">
    <location>
        <begin position="226"/>
        <end position="254"/>
    </location>
</feature>
<dbReference type="SUPFAM" id="SSF81345">
    <property type="entry name" value="ABC transporter involved in vitamin B12 uptake, BtuC"/>
    <property type="match status" value="2"/>
</dbReference>
<dbReference type="Proteomes" id="UP000078224">
    <property type="component" value="Unassembled WGS sequence"/>
</dbReference>
<comment type="caution">
    <text evidence="9">The sequence shown here is derived from an EMBL/GenBank/DDBJ whole genome shotgun (WGS) entry which is preliminary data.</text>
</comment>
<sequence length="659" mass="70366">MKIKTLFLIILLLMLLAICNLQLEQGLSLNQQIQLIFTPETAQSFPAVFYLYGQLPRLVIAILVGATLGLVGSLMQQLTQNNLTSPLTLGTSSGAWLGLVILSISFSDLSADFAPLVAMAGGLLAFIFVILITGLRNMTGLPLIVSGMVVNILLGAIATALITLNSQFAQNIFMWGAGDLTQDGWSVVIQLLPQLLPALFIIAAAPRILTVLRLGHEGAQARGLSVLPVFILFMVLATWLVAAVISSIGIIGFIGLLAPNIVRVFGARTALGELLASALLGALLLLFADTLAIALSQWLHSVIPTGVMAAAIGAPALIAFSRRSFKAQDQLTLVLKPIIQPKWLYRAAAITIIILLVGMTLMTFLQRTETSFIWQLPESFQWALRWPRLLTALMAGIALAIAGTLLQRLIYNPLASPDILGVSSGATVSLIMVSMLLGTTIQTSLWGVALLGSLFVLALLLLLGRRHQFAPASLILIGISLTACLEAFVQFFLAQGTLSNYRILLWLSGSTYRVNSQQSRLFATAIIILVILTLSLHRWLTLLSIGRAFSQARGLHAGRATMLLLGLVALLCALVTATVGPLAFIGLVAPHMAALLGAQKVKSQLIFGGLLGATLMVWADGLGQMVIYPSQIAAGTLVAILGGSYFLILMMINRFRSAN</sequence>
<dbReference type="NCBIfam" id="NF007866">
    <property type="entry name" value="PRK10577.1-2"/>
    <property type="match status" value="1"/>
</dbReference>
<feature type="transmembrane region" description="Helical" evidence="8">
    <location>
        <begin position="631"/>
        <end position="652"/>
    </location>
</feature>
<dbReference type="EMBL" id="LXEW01000011">
    <property type="protein sequence ID" value="OAT54287.1"/>
    <property type="molecule type" value="Genomic_DNA"/>
</dbReference>
<keyword evidence="6 8" id="KW-1133">Transmembrane helix</keyword>
<gene>
    <name evidence="9" type="ORF">M998_0619</name>
</gene>
<evidence type="ECO:0000256" key="1">
    <source>
        <dbReference type="ARBA" id="ARBA00004651"/>
    </source>
</evidence>
<feature type="transmembrane region" description="Helical" evidence="8">
    <location>
        <begin position="274"/>
        <end position="295"/>
    </location>
</feature>
<proteinExistence type="inferred from homology"/>
<organism evidence="9 10">
    <name type="scientific">Providencia heimbachae ATCC 35613</name>
    <dbReference type="NCBI Taxonomy" id="1354272"/>
    <lineage>
        <taxon>Bacteria</taxon>
        <taxon>Pseudomonadati</taxon>
        <taxon>Pseudomonadota</taxon>
        <taxon>Gammaproteobacteria</taxon>
        <taxon>Enterobacterales</taxon>
        <taxon>Morganellaceae</taxon>
        <taxon>Providencia</taxon>
    </lineage>
</organism>
<dbReference type="GO" id="GO:0022857">
    <property type="term" value="F:transmembrane transporter activity"/>
    <property type="evidence" value="ECO:0007669"/>
    <property type="project" value="InterPro"/>
</dbReference>
<keyword evidence="3" id="KW-0813">Transport</keyword>
<feature type="transmembrane region" description="Helical" evidence="8">
    <location>
        <begin position="184"/>
        <end position="205"/>
    </location>
</feature>
<feature type="transmembrane region" description="Helical" evidence="8">
    <location>
        <begin position="386"/>
        <end position="407"/>
    </location>
</feature>
<evidence type="ECO:0000256" key="7">
    <source>
        <dbReference type="ARBA" id="ARBA00023136"/>
    </source>
</evidence>
<evidence type="ECO:0000256" key="2">
    <source>
        <dbReference type="ARBA" id="ARBA00007935"/>
    </source>
</evidence>
<feature type="transmembrane region" description="Helical" evidence="8">
    <location>
        <begin position="469"/>
        <end position="493"/>
    </location>
</feature>
<protein>
    <submittedName>
        <fullName evidence="9">Permease component of an ABC superfamily ferrichrome transporter</fullName>
    </submittedName>
</protein>
<feature type="transmembrane region" description="Helical" evidence="8">
    <location>
        <begin position="560"/>
        <end position="589"/>
    </location>
</feature>
<feature type="transmembrane region" description="Helical" evidence="8">
    <location>
        <begin position="302"/>
        <end position="323"/>
    </location>
</feature>
<dbReference type="PATRIC" id="fig|1354272.4.peg.636"/>
<dbReference type="CDD" id="cd06550">
    <property type="entry name" value="TM_ABC_iron-siderophores_like"/>
    <property type="match status" value="1"/>
</dbReference>
<dbReference type="PANTHER" id="PTHR30472:SF37">
    <property type="entry name" value="FE(3+) DICITRATE TRANSPORT SYSTEM PERMEASE PROTEIN FECD-RELATED"/>
    <property type="match status" value="1"/>
</dbReference>
<evidence type="ECO:0000256" key="6">
    <source>
        <dbReference type="ARBA" id="ARBA00022989"/>
    </source>
</evidence>
<feature type="transmembrane region" description="Helical" evidence="8">
    <location>
        <begin position="419"/>
        <end position="438"/>
    </location>
</feature>
<feature type="transmembrane region" description="Helical" evidence="8">
    <location>
        <begin position="521"/>
        <end position="540"/>
    </location>
</feature>
<evidence type="ECO:0000313" key="10">
    <source>
        <dbReference type="Proteomes" id="UP000078224"/>
    </source>
</evidence>
<dbReference type="RefSeq" id="WP_068907448.1">
    <property type="nucleotide sequence ID" value="NZ_LXEW01000011.1"/>
</dbReference>
<evidence type="ECO:0000256" key="5">
    <source>
        <dbReference type="ARBA" id="ARBA00022692"/>
    </source>
</evidence>
<keyword evidence="7 8" id="KW-0472">Membrane</keyword>
<name>A0A1B7K2A7_9GAMM</name>
<evidence type="ECO:0000256" key="8">
    <source>
        <dbReference type="SAM" id="Phobius"/>
    </source>
</evidence>
<dbReference type="GO" id="GO:0033214">
    <property type="term" value="P:siderophore-iron import into cell"/>
    <property type="evidence" value="ECO:0007669"/>
    <property type="project" value="TreeGrafter"/>
</dbReference>
<comment type="subcellular location">
    <subcellularLocation>
        <location evidence="1">Cell membrane</location>
        <topology evidence="1">Multi-pass membrane protein</topology>
    </subcellularLocation>
</comment>
<evidence type="ECO:0000256" key="3">
    <source>
        <dbReference type="ARBA" id="ARBA00022448"/>
    </source>
</evidence>
<dbReference type="AlphaFoldDB" id="A0A1B7K2A7"/>
<feature type="transmembrane region" description="Helical" evidence="8">
    <location>
        <begin position="445"/>
        <end position="463"/>
    </location>
</feature>
<reference evidence="9 10" key="1">
    <citation type="submission" date="2016-04" db="EMBL/GenBank/DDBJ databases">
        <title>ATOL: Assembling a taxonomically balanced genome-scale reconstruction of the evolutionary history of the Enterobacteriaceae.</title>
        <authorList>
            <person name="Plunkett G.III."/>
            <person name="Neeno-Eckwall E.C."/>
            <person name="Glasner J.D."/>
            <person name="Perna N.T."/>
        </authorList>
    </citation>
    <scope>NUCLEOTIDE SEQUENCE [LARGE SCALE GENOMIC DNA]</scope>
    <source>
        <strain evidence="9 10">ATCC 35613</strain>
    </source>
</reference>
<dbReference type="OrthoDB" id="9811721at2"/>
<dbReference type="InterPro" id="IPR000522">
    <property type="entry name" value="ABC_transptr_permease_BtuC"/>
</dbReference>
<feature type="transmembrane region" description="Helical" evidence="8">
    <location>
        <begin position="87"/>
        <end position="107"/>
    </location>
</feature>
<keyword evidence="5 8" id="KW-0812">Transmembrane</keyword>
<dbReference type="GO" id="GO:0005886">
    <property type="term" value="C:plasma membrane"/>
    <property type="evidence" value="ECO:0007669"/>
    <property type="project" value="UniProtKB-SubCell"/>
</dbReference>
<feature type="transmembrane region" description="Helical" evidence="8">
    <location>
        <begin position="343"/>
        <end position="365"/>
    </location>
</feature>